<feature type="repeat" description="WD" evidence="4">
    <location>
        <begin position="436"/>
        <end position="470"/>
    </location>
</feature>
<protein>
    <recommendedName>
        <fullName evidence="6">CDC20/Fizzy WD40 domain-containing protein</fullName>
    </recommendedName>
</protein>
<accession>A0A9N8KJ86</accession>
<sequence>MDIDHNDLGTSDMDTDDEPEATEDDEPEPMEGIEYSENLGSFPPITPPSRRPSLLRNHISSRPRPSRTPDRFVFNRNLDVQPRERFMLSSPPQELTANDRWSRRQSYAHDAFGSSTKVTRGPRLAKPPVVTRTSRTPSSFMSSRVNPLGLITPDSPREVSQGAVWNVGGSSPVSPTDGVRSISNGRGGHITSGTNAPMFRSDFSNHVHDDTDYVHIHGKRLSAAMELDQANRVLDQGSGLLTPGRSPDADAAVGFSPTIWRNNEWTKPGSPPLLDAPALRDDYYCSLLAYSDTAKCLAVGLGPQVYTWSETRGVESPESLGQPFSGHVTSLSFSSTEAERSILAVGRSDGSITLWSPSEEAPRFSYTHRSSVCCVCFGPRTFRRASIQHPGVKVQVECLLVGDEAGHIYLYSVEWPDKENVDIFAWPGSMTVLARLDLHTQQICGLAWSPDGQFFASGGNDNALCVFETRRVLQLENITAHHLIMVRNDFVYYPPAGQEEALWILPGQESHHYMLNAAVKALAFCPWQPSLLAAGGGSNDRCIHFYHTVSGAKLATIDCSSQVTSLVWSRTRREIAATFGFTQPDHPIRYGEERALWAIGFPGGPDSSPPGEGSGRSSAREGTPWYARRTRAEGCLVVASSDSSIKFHEVWSEEPTSYRSGPVTPMGTSMGLMGCLGGSDILESLHGVEKEGTPVIR</sequence>
<dbReference type="AlphaFoldDB" id="A0A9N8KJ86"/>
<feature type="compositionally biased region" description="Acidic residues" evidence="5">
    <location>
        <begin position="13"/>
        <end position="31"/>
    </location>
</feature>
<dbReference type="GO" id="GO:0031145">
    <property type="term" value="P:anaphase-promoting complex-dependent catabolic process"/>
    <property type="evidence" value="ECO:0007669"/>
    <property type="project" value="TreeGrafter"/>
</dbReference>
<name>A0A9N8KJ86_9PEZI</name>
<evidence type="ECO:0000256" key="4">
    <source>
        <dbReference type="PROSITE-ProRule" id="PRU00221"/>
    </source>
</evidence>
<organism evidence="7 8">
    <name type="scientific">Aureobasidium uvarum</name>
    <dbReference type="NCBI Taxonomy" id="2773716"/>
    <lineage>
        <taxon>Eukaryota</taxon>
        <taxon>Fungi</taxon>
        <taxon>Dikarya</taxon>
        <taxon>Ascomycota</taxon>
        <taxon>Pezizomycotina</taxon>
        <taxon>Dothideomycetes</taxon>
        <taxon>Dothideomycetidae</taxon>
        <taxon>Dothideales</taxon>
        <taxon>Saccotheciaceae</taxon>
        <taxon>Aureobasidium</taxon>
    </lineage>
</organism>
<dbReference type="InterPro" id="IPR015943">
    <property type="entry name" value="WD40/YVTN_repeat-like_dom_sf"/>
</dbReference>
<dbReference type="InterPro" id="IPR056150">
    <property type="entry name" value="WD40_CDC20-Fz"/>
</dbReference>
<evidence type="ECO:0000256" key="3">
    <source>
        <dbReference type="ARBA" id="ARBA00022737"/>
    </source>
</evidence>
<dbReference type="PANTHER" id="PTHR19918">
    <property type="entry name" value="CELL DIVISION CYCLE 20 CDC20 FIZZY -RELATED"/>
    <property type="match status" value="1"/>
</dbReference>
<dbReference type="EMBL" id="CAINUL010000006">
    <property type="protein sequence ID" value="CAD0110746.1"/>
    <property type="molecule type" value="Genomic_DNA"/>
</dbReference>
<dbReference type="InterPro" id="IPR033010">
    <property type="entry name" value="Cdc20/Fizzy"/>
</dbReference>
<feature type="region of interest" description="Disordered" evidence="5">
    <location>
        <begin position="1"/>
        <end position="71"/>
    </location>
</feature>
<feature type="compositionally biased region" description="Low complexity" evidence="5">
    <location>
        <begin position="604"/>
        <end position="617"/>
    </location>
</feature>
<evidence type="ECO:0000313" key="7">
    <source>
        <dbReference type="EMBL" id="CAD0110746.1"/>
    </source>
</evidence>
<evidence type="ECO:0000256" key="5">
    <source>
        <dbReference type="SAM" id="MobiDB-lite"/>
    </source>
</evidence>
<feature type="region of interest" description="Disordered" evidence="5">
    <location>
        <begin position="601"/>
        <end position="624"/>
    </location>
</feature>
<dbReference type="PROSITE" id="PS50294">
    <property type="entry name" value="WD_REPEATS_REGION"/>
    <property type="match status" value="1"/>
</dbReference>
<dbReference type="Proteomes" id="UP000745764">
    <property type="component" value="Unassembled WGS sequence"/>
</dbReference>
<reference evidence="7" key="1">
    <citation type="submission" date="2020-06" db="EMBL/GenBank/DDBJ databases">
        <authorList>
            <person name="Onetto C."/>
        </authorList>
    </citation>
    <scope>NUCLEOTIDE SEQUENCE</scope>
</reference>
<keyword evidence="8" id="KW-1185">Reference proteome</keyword>
<feature type="region of interest" description="Disordered" evidence="5">
    <location>
        <begin position="112"/>
        <end position="194"/>
    </location>
</feature>
<evidence type="ECO:0000256" key="1">
    <source>
        <dbReference type="ARBA" id="ARBA00006445"/>
    </source>
</evidence>
<dbReference type="InterPro" id="IPR001680">
    <property type="entry name" value="WD40_rpt"/>
</dbReference>
<comment type="similarity">
    <text evidence="1">Belongs to the WD repeat CDC20/Fizzy family.</text>
</comment>
<dbReference type="GO" id="GO:1905786">
    <property type="term" value="P:positive regulation of anaphase-promoting complex-dependent catabolic process"/>
    <property type="evidence" value="ECO:0007669"/>
    <property type="project" value="TreeGrafter"/>
</dbReference>
<dbReference type="InterPro" id="IPR036322">
    <property type="entry name" value="WD40_repeat_dom_sf"/>
</dbReference>
<feature type="repeat" description="WD" evidence="4">
    <location>
        <begin position="324"/>
        <end position="356"/>
    </location>
</feature>
<keyword evidence="3" id="KW-0677">Repeat</keyword>
<feature type="domain" description="CDC20/Fizzy WD40" evidence="6">
    <location>
        <begin position="274"/>
        <end position="584"/>
    </location>
</feature>
<dbReference type="GO" id="GO:0010997">
    <property type="term" value="F:anaphase-promoting complex binding"/>
    <property type="evidence" value="ECO:0007669"/>
    <property type="project" value="InterPro"/>
</dbReference>
<comment type="caution">
    <text evidence="7">The sequence shown here is derived from an EMBL/GenBank/DDBJ whole genome shotgun (WGS) entry which is preliminary data.</text>
</comment>
<dbReference type="PROSITE" id="PS50082">
    <property type="entry name" value="WD_REPEATS_2"/>
    <property type="match status" value="2"/>
</dbReference>
<evidence type="ECO:0000313" key="8">
    <source>
        <dbReference type="Proteomes" id="UP000745764"/>
    </source>
</evidence>
<evidence type="ECO:0000259" key="6">
    <source>
        <dbReference type="Pfam" id="PF24807"/>
    </source>
</evidence>
<dbReference type="GO" id="GO:1990757">
    <property type="term" value="F:ubiquitin ligase activator activity"/>
    <property type="evidence" value="ECO:0007669"/>
    <property type="project" value="TreeGrafter"/>
</dbReference>
<dbReference type="OrthoDB" id="10263272at2759"/>
<dbReference type="GO" id="GO:0005680">
    <property type="term" value="C:anaphase-promoting complex"/>
    <property type="evidence" value="ECO:0007669"/>
    <property type="project" value="TreeGrafter"/>
</dbReference>
<evidence type="ECO:0000256" key="2">
    <source>
        <dbReference type="ARBA" id="ARBA00022574"/>
    </source>
</evidence>
<gene>
    <name evidence="7" type="ORF">AWRI4620_LOCUS5001</name>
</gene>
<dbReference type="SUPFAM" id="SSF50978">
    <property type="entry name" value="WD40 repeat-like"/>
    <property type="match status" value="1"/>
</dbReference>
<dbReference type="Gene3D" id="2.130.10.10">
    <property type="entry name" value="YVTN repeat-like/Quinoprotein amine dehydrogenase"/>
    <property type="match status" value="2"/>
</dbReference>
<dbReference type="PANTHER" id="PTHR19918:SF5">
    <property type="entry name" value="MEIOSIS-SPECIFIC APC_C ACTIVATOR PROTEIN AMA1"/>
    <property type="match status" value="1"/>
</dbReference>
<dbReference type="Pfam" id="PF24807">
    <property type="entry name" value="WD40_CDC20-Fz"/>
    <property type="match status" value="1"/>
</dbReference>
<dbReference type="SMART" id="SM00320">
    <property type="entry name" value="WD40"/>
    <property type="match status" value="5"/>
</dbReference>
<keyword evidence="2 4" id="KW-0853">WD repeat</keyword>
<proteinExistence type="inferred from homology"/>
<feature type="compositionally biased region" description="Polar residues" evidence="5">
    <location>
        <begin position="131"/>
        <end position="145"/>
    </location>
</feature>